<keyword evidence="2" id="KW-1015">Disulfide bond</keyword>
<dbReference type="Gene3D" id="1.10.530.10">
    <property type="match status" value="1"/>
</dbReference>
<dbReference type="Gene3D" id="3.30.20.10">
    <property type="entry name" value="Endochitinase, domain 2"/>
    <property type="match status" value="1"/>
</dbReference>
<gene>
    <name evidence="4" type="ORF">HA052_24180</name>
</gene>
<evidence type="ECO:0000259" key="3">
    <source>
        <dbReference type="Pfam" id="PF00182"/>
    </source>
</evidence>
<feature type="domain" description="Glycoside hydrolase family 19 catalytic" evidence="3">
    <location>
        <begin position="68"/>
        <end position="296"/>
    </location>
</feature>
<evidence type="ECO:0000256" key="1">
    <source>
        <dbReference type="ARBA" id="ARBA00022821"/>
    </source>
</evidence>
<protein>
    <submittedName>
        <fullName evidence="4">Chitinase</fullName>
    </submittedName>
</protein>
<comment type="caution">
    <text evidence="4">The sequence shown here is derived from an EMBL/GenBank/DDBJ whole genome shotgun (WGS) entry which is preliminary data.</text>
</comment>
<dbReference type="EMBL" id="JAAOMA010000056">
    <property type="protein sequence ID" value="NHR08295.1"/>
    <property type="molecule type" value="Genomic_DNA"/>
</dbReference>
<dbReference type="SUPFAM" id="SSF53955">
    <property type="entry name" value="Lysozyme-like"/>
    <property type="match status" value="1"/>
</dbReference>
<dbReference type="Pfam" id="PF00182">
    <property type="entry name" value="Glyco_hydro_19"/>
    <property type="match status" value="1"/>
</dbReference>
<dbReference type="PANTHER" id="PTHR22595">
    <property type="entry name" value="CHITINASE-RELATED"/>
    <property type="match status" value="1"/>
</dbReference>
<name>A0ABX0LIH9_9NEIS</name>
<keyword evidence="1" id="KW-0611">Plant defense</keyword>
<reference evidence="4 5" key="1">
    <citation type="submission" date="2020-03" db="EMBL/GenBank/DDBJ databases">
        <title>Draft genome sequence of environmentally isolated cultures.</title>
        <authorList>
            <person name="Wilson H.S."/>
            <person name="De Leon M.E."/>
        </authorList>
    </citation>
    <scope>NUCLEOTIDE SEQUENCE [LARGE SCALE GENOMIC DNA]</scope>
    <source>
        <strain evidence="4 5">HSC-31F16</strain>
    </source>
</reference>
<accession>A0ABX0LIH9</accession>
<dbReference type="CDD" id="cd00325">
    <property type="entry name" value="chitinase_GH19"/>
    <property type="match status" value="1"/>
</dbReference>
<dbReference type="PANTHER" id="PTHR22595:SF79">
    <property type="entry name" value="CHITINASE 12"/>
    <property type="match status" value="1"/>
</dbReference>
<proteinExistence type="predicted"/>
<sequence length="360" mass="40786">MQQALQYEAGLTDTAFFRNVKASIRTLPNAQVEQVAPGRAANPLNVRRVERLLPAAKWEYYFSRRDVSYSYQRFLQAIAKFPAICDDYGDGRDGDAICRHSLATMFAHFAQETGDHNRSDTVPEWRQGLKYLREMGCDETGPGCGYNTECADPVFNKVWTCGKNADGSWKKYFGRGAKQLSYNYNYGPFSQAMYDGDQSVLLKNPDLVASTWLNLTSATFFFVFPQPPKPSMLHVLDGTWVPNAADKAAGAGNNFATTIQIINAECGSGTERQAAQNRIDYYRQFSKDLGWDYGNEQLSCANMQRFSAASSAAYNIYWEKDWKWGNDYKCQLVNYQTPYSALQAGNYQRCVEDNWNVKLK</sequence>
<keyword evidence="5" id="KW-1185">Reference proteome</keyword>
<evidence type="ECO:0000313" key="5">
    <source>
        <dbReference type="Proteomes" id="UP001515641"/>
    </source>
</evidence>
<organism evidence="4 5">
    <name type="scientific">Chromobacterium fluminis</name>
    <dbReference type="NCBI Taxonomy" id="3044269"/>
    <lineage>
        <taxon>Bacteria</taxon>
        <taxon>Pseudomonadati</taxon>
        <taxon>Pseudomonadota</taxon>
        <taxon>Betaproteobacteria</taxon>
        <taxon>Neisseriales</taxon>
        <taxon>Chromobacteriaceae</taxon>
        <taxon>Chromobacterium</taxon>
    </lineage>
</organism>
<evidence type="ECO:0000256" key="2">
    <source>
        <dbReference type="ARBA" id="ARBA00023157"/>
    </source>
</evidence>
<dbReference type="InterPro" id="IPR023346">
    <property type="entry name" value="Lysozyme-like_dom_sf"/>
</dbReference>
<dbReference type="InterPro" id="IPR000726">
    <property type="entry name" value="Glyco_hydro_19_cat"/>
</dbReference>
<evidence type="ECO:0000313" key="4">
    <source>
        <dbReference type="EMBL" id="NHR08295.1"/>
    </source>
</evidence>
<dbReference type="Proteomes" id="UP001515641">
    <property type="component" value="Unassembled WGS sequence"/>
</dbReference>